<dbReference type="RefSeq" id="WP_245129236.1">
    <property type="nucleotide sequence ID" value="NZ_JALJEJ010000002.1"/>
</dbReference>
<organism evidence="2 3">
    <name type="scientific">Mucilaginibacter straminoryzae</name>
    <dbReference type="NCBI Taxonomy" id="2932774"/>
    <lineage>
        <taxon>Bacteria</taxon>
        <taxon>Pseudomonadati</taxon>
        <taxon>Bacteroidota</taxon>
        <taxon>Sphingobacteriia</taxon>
        <taxon>Sphingobacteriales</taxon>
        <taxon>Sphingobacteriaceae</taxon>
        <taxon>Mucilaginibacter</taxon>
    </lineage>
</organism>
<protein>
    <submittedName>
        <fullName evidence="2">GNAT family N-acetyltransferase</fullName>
    </submittedName>
</protein>
<dbReference type="Pfam" id="PF00583">
    <property type="entry name" value="Acetyltransf_1"/>
    <property type="match status" value="1"/>
</dbReference>
<evidence type="ECO:0000313" key="3">
    <source>
        <dbReference type="Proteomes" id="UP001139450"/>
    </source>
</evidence>
<name>A0A9X1X1Q4_9SPHI</name>
<dbReference type="EMBL" id="JALJEJ010000002">
    <property type="protein sequence ID" value="MCJ8209408.1"/>
    <property type="molecule type" value="Genomic_DNA"/>
</dbReference>
<dbReference type="InterPro" id="IPR016181">
    <property type="entry name" value="Acyl_CoA_acyltransferase"/>
</dbReference>
<keyword evidence="3" id="KW-1185">Reference proteome</keyword>
<proteinExistence type="predicted"/>
<dbReference type="InterPro" id="IPR000182">
    <property type="entry name" value="GNAT_dom"/>
</dbReference>
<dbReference type="PROSITE" id="PS51186">
    <property type="entry name" value="GNAT"/>
    <property type="match status" value="1"/>
</dbReference>
<accession>A0A9X1X1Q4</accession>
<feature type="domain" description="N-acetyltransferase" evidence="1">
    <location>
        <begin position="7"/>
        <end position="148"/>
    </location>
</feature>
<dbReference type="PANTHER" id="PTHR43072:SF60">
    <property type="entry name" value="L-2,4-DIAMINOBUTYRIC ACID ACETYLTRANSFERASE"/>
    <property type="match status" value="1"/>
</dbReference>
<reference evidence="2" key="1">
    <citation type="submission" date="2022-04" db="EMBL/GenBank/DDBJ databases">
        <title>Mucilaginibacter sp. RS28 isolated from freshwater.</title>
        <authorList>
            <person name="Ko S.-R."/>
        </authorList>
    </citation>
    <scope>NUCLEOTIDE SEQUENCE</scope>
    <source>
        <strain evidence="2">RS28</strain>
    </source>
</reference>
<dbReference type="AlphaFoldDB" id="A0A9X1X1Q4"/>
<dbReference type="GO" id="GO:0016747">
    <property type="term" value="F:acyltransferase activity, transferring groups other than amino-acyl groups"/>
    <property type="evidence" value="ECO:0007669"/>
    <property type="project" value="InterPro"/>
</dbReference>
<comment type="caution">
    <text evidence="2">The sequence shown here is derived from an EMBL/GenBank/DDBJ whole genome shotgun (WGS) entry which is preliminary data.</text>
</comment>
<dbReference type="Gene3D" id="3.40.630.30">
    <property type="match status" value="1"/>
</dbReference>
<dbReference type="CDD" id="cd04301">
    <property type="entry name" value="NAT_SF"/>
    <property type="match status" value="1"/>
</dbReference>
<dbReference type="SUPFAM" id="SSF55729">
    <property type="entry name" value="Acyl-CoA N-acyltransferases (Nat)"/>
    <property type="match status" value="1"/>
</dbReference>
<sequence>MAENIEITIATIADLADLEVIFSLYRSFYGMPHDKEAAIDFLKERIQQQESIIFLARKNSAIVGFTQLFPTFSSASLKKVFILNDLYVLEEERNQGIARLLINRSIEEAKYAGCVRISLSTAKDNPAQLLYEKIGFKESGFKFYNYTI</sequence>
<dbReference type="Proteomes" id="UP001139450">
    <property type="component" value="Unassembled WGS sequence"/>
</dbReference>
<evidence type="ECO:0000259" key="1">
    <source>
        <dbReference type="PROSITE" id="PS51186"/>
    </source>
</evidence>
<gene>
    <name evidence="2" type="ORF">MUY27_06780</name>
</gene>
<evidence type="ECO:0000313" key="2">
    <source>
        <dbReference type="EMBL" id="MCJ8209408.1"/>
    </source>
</evidence>
<dbReference type="PANTHER" id="PTHR43072">
    <property type="entry name" value="N-ACETYLTRANSFERASE"/>
    <property type="match status" value="1"/>
</dbReference>